<dbReference type="InterPro" id="IPR024370">
    <property type="entry name" value="PBP_domain"/>
</dbReference>
<dbReference type="PROSITE" id="PS51257">
    <property type="entry name" value="PROKAR_LIPOPROTEIN"/>
    <property type="match status" value="1"/>
</dbReference>
<organism evidence="3 4">
    <name type="scientific">Flavobacterium aurantiibacter</name>
    <dbReference type="NCBI Taxonomy" id="2023067"/>
    <lineage>
        <taxon>Bacteria</taxon>
        <taxon>Pseudomonadati</taxon>
        <taxon>Bacteroidota</taxon>
        <taxon>Flavobacteriia</taxon>
        <taxon>Flavobacteriales</taxon>
        <taxon>Flavobacteriaceae</taxon>
        <taxon>Flavobacterium</taxon>
    </lineage>
</organism>
<dbReference type="AlphaFoldDB" id="A0A255ZVZ4"/>
<keyword evidence="1" id="KW-0732">Signal</keyword>
<evidence type="ECO:0000259" key="2">
    <source>
        <dbReference type="Pfam" id="PF12849"/>
    </source>
</evidence>
<dbReference type="PANTHER" id="PTHR30570:SF1">
    <property type="entry name" value="PHOSPHATE-BINDING PROTEIN PSTS"/>
    <property type="match status" value="1"/>
</dbReference>
<comment type="caution">
    <text evidence="3">The sequence shown here is derived from an EMBL/GenBank/DDBJ whole genome shotgun (WGS) entry which is preliminary data.</text>
</comment>
<gene>
    <name evidence="3" type="ORF">CHX27_06820</name>
</gene>
<name>A0A255ZVZ4_9FLAO</name>
<dbReference type="EMBL" id="NOXX01000187">
    <property type="protein sequence ID" value="OYQ45075.1"/>
    <property type="molecule type" value="Genomic_DNA"/>
</dbReference>
<dbReference type="Proteomes" id="UP000216035">
    <property type="component" value="Unassembled WGS sequence"/>
</dbReference>
<accession>A0A255ZVZ4</accession>
<dbReference type="Gene3D" id="3.40.190.10">
    <property type="entry name" value="Periplasmic binding protein-like II"/>
    <property type="match status" value="2"/>
</dbReference>
<evidence type="ECO:0000313" key="4">
    <source>
        <dbReference type="Proteomes" id="UP000216035"/>
    </source>
</evidence>
<dbReference type="SUPFAM" id="SSF53850">
    <property type="entry name" value="Periplasmic binding protein-like II"/>
    <property type="match status" value="1"/>
</dbReference>
<reference evidence="3 4" key="1">
    <citation type="submission" date="2017-07" db="EMBL/GenBank/DDBJ databases">
        <title>Flavobacterium cyanobacteriorum sp. nov., isolated from cyanobacterial aggregates in a eutrophic lake.</title>
        <authorList>
            <person name="Cai H."/>
        </authorList>
    </citation>
    <scope>NUCLEOTIDE SEQUENCE [LARGE SCALE GENOMIC DNA]</scope>
    <source>
        <strain evidence="3 4">TH167</strain>
    </source>
</reference>
<dbReference type="InterPro" id="IPR050811">
    <property type="entry name" value="Phosphate_ABC_transporter"/>
</dbReference>
<dbReference type="OrthoDB" id="1450880at2"/>
<sequence>MKSFFYIAILALTIACGNSKEPTTDTILKGKVSILVENSMLPIVEEQEQVFESQYQANITLIPATESQISANMSADKNRIAFLPRRLSAAEEQAFKKKNINGKIIFFAFDALVFFQARTVSDTLLKEEAVYELVKGQNVDNKRLVFCNADLSLLENIKRKANITKLESANVSGFETELDVANYLLKNENAIGVLPLNRVLSPSFEFEQILPKLRAMAVKSVKKADRRENYFKPNQANIAEGLYPFSRTLYLLNYQGRPGLGMGFASFIAGDIGQRIVLKSGLVPVQIPPRIIATRKKIIKN</sequence>
<dbReference type="PANTHER" id="PTHR30570">
    <property type="entry name" value="PERIPLASMIC PHOSPHATE BINDING COMPONENT OF PHOSPHATE ABC TRANSPORTER"/>
    <property type="match status" value="1"/>
</dbReference>
<keyword evidence="4" id="KW-1185">Reference proteome</keyword>
<evidence type="ECO:0000256" key="1">
    <source>
        <dbReference type="ARBA" id="ARBA00022729"/>
    </source>
</evidence>
<proteinExistence type="predicted"/>
<evidence type="ECO:0000313" key="3">
    <source>
        <dbReference type="EMBL" id="OYQ45075.1"/>
    </source>
</evidence>
<dbReference type="RefSeq" id="WP_094486016.1">
    <property type="nucleotide sequence ID" value="NZ_NOXX01000187.1"/>
</dbReference>
<dbReference type="Pfam" id="PF12849">
    <property type="entry name" value="PBP_like_2"/>
    <property type="match status" value="1"/>
</dbReference>
<protein>
    <recommendedName>
        <fullName evidence="2">PBP domain-containing protein</fullName>
    </recommendedName>
</protein>
<feature type="domain" description="PBP" evidence="2">
    <location>
        <begin position="29"/>
        <end position="270"/>
    </location>
</feature>